<proteinExistence type="predicted"/>
<evidence type="ECO:0000313" key="1">
    <source>
        <dbReference type="EMBL" id="CAF2970080.1"/>
    </source>
</evidence>
<name>A0A7R8CYJ7_LEPSM</name>
<keyword evidence="2" id="KW-1185">Reference proteome</keyword>
<organism evidence="1 2">
    <name type="scientific">Lepeophtheirus salmonis</name>
    <name type="common">Salmon louse</name>
    <name type="synonym">Caligus salmonis</name>
    <dbReference type="NCBI Taxonomy" id="72036"/>
    <lineage>
        <taxon>Eukaryota</taxon>
        <taxon>Metazoa</taxon>
        <taxon>Ecdysozoa</taxon>
        <taxon>Arthropoda</taxon>
        <taxon>Crustacea</taxon>
        <taxon>Multicrustacea</taxon>
        <taxon>Hexanauplia</taxon>
        <taxon>Copepoda</taxon>
        <taxon>Siphonostomatoida</taxon>
        <taxon>Caligidae</taxon>
        <taxon>Lepeophtheirus</taxon>
    </lineage>
</organism>
<dbReference type="AlphaFoldDB" id="A0A7R8CYJ7"/>
<sequence>MNTHECPSISLAEECRVEYQRERRGPSSGLISSDNFEGLKGEKVKLQLTGDKECGAFIRISTPSIRRSPKLNIVHKICSPFDGSFSNSQIPLLINSSTVYLDFKFAGKSRLDYFGALFDFHNVLTQGHPVPNSTCDTIYSSYGSPLSRGPMKVFGESELIRQLGGFVRCSTALIPQQGQTVTIKIKSVYEISSSMSSECITSCNENGCRCQTHRHGLGDVNYVLLASFNGGNIACLCGNFTVRYTSCKIKLHKSIFEYNLEL</sequence>
<dbReference type="OrthoDB" id="10063988at2759"/>
<dbReference type="Proteomes" id="UP000675881">
    <property type="component" value="Chromosome 6"/>
</dbReference>
<reference evidence="1" key="1">
    <citation type="submission" date="2021-02" db="EMBL/GenBank/DDBJ databases">
        <authorList>
            <person name="Bekaert M."/>
        </authorList>
    </citation>
    <scope>NUCLEOTIDE SEQUENCE</scope>
    <source>
        <strain evidence="1">IoA-00</strain>
    </source>
</reference>
<dbReference type="EMBL" id="HG994585">
    <property type="protein sequence ID" value="CAF2970080.1"/>
    <property type="molecule type" value="Genomic_DNA"/>
</dbReference>
<evidence type="ECO:0000313" key="2">
    <source>
        <dbReference type="Proteomes" id="UP000675881"/>
    </source>
</evidence>
<accession>A0A7R8CYJ7</accession>
<gene>
    <name evidence="1" type="ORF">LSAA_11340</name>
</gene>
<protein>
    <submittedName>
        <fullName evidence="1">(salmon louse) hypothetical protein</fullName>
    </submittedName>
</protein>